<reference evidence="3 4" key="1">
    <citation type="submission" date="2018-07" db="EMBL/GenBank/DDBJ databases">
        <title>Complete genome sequence of Flavobacterium psychrolimnae LMG 22018.</title>
        <authorList>
            <person name="Kim D.-U."/>
        </authorList>
    </citation>
    <scope>NUCLEOTIDE SEQUENCE [LARGE SCALE GENOMIC DNA]</scope>
    <source>
        <strain evidence="3 4">LMG 22018</strain>
    </source>
</reference>
<evidence type="ECO:0000313" key="3">
    <source>
        <dbReference type="EMBL" id="RBN50306.1"/>
    </source>
</evidence>
<organism evidence="3 4">
    <name type="scientific">Flavobacterium psychrolimnae</name>
    <dbReference type="NCBI Taxonomy" id="249351"/>
    <lineage>
        <taxon>Bacteria</taxon>
        <taxon>Pseudomonadati</taxon>
        <taxon>Bacteroidota</taxon>
        <taxon>Flavobacteriia</taxon>
        <taxon>Flavobacteriales</taxon>
        <taxon>Flavobacteriaceae</taxon>
        <taxon>Flavobacterium</taxon>
    </lineage>
</organism>
<dbReference type="Proteomes" id="UP000253676">
    <property type="component" value="Unassembled WGS sequence"/>
</dbReference>
<keyword evidence="4" id="KW-1185">Reference proteome</keyword>
<comment type="caution">
    <text evidence="3">The sequence shown here is derived from an EMBL/GenBank/DDBJ whole genome shotgun (WGS) entry which is preliminary data.</text>
</comment>
<dbReference type="PANTHER" id="PTHR43685:SF2">
    <property type="entry name" value="GLYCOSYLTRANSFERASE 2-LIKE DOMAIN-CONTAINING PROTEIN"/>
    <property type="match status" value="1"/>
</dbReference>
<proteinExistence type="predicted"/>
<accession>A0A366AZZ2</accession>
<dbReference type="AlphaFoldDB" id="A0A366AZZ2"/>
<evidence type="ECO:0000259" key="2">
    <source>
        <dbReference type="Pfam" id="PF02709"/>
    </source>
</evidence>
<evidence type="ECO:0000256" key="1">
    <source>
        <dbReference type="ARBA" id="ARBA00022679"/>
    </source>
</evidence>
<evidence type="ECO:0000313" key="4">
    <source>
        <dbReference type="Proteomes" id="UP000253676"/>
    </source>
</evidence>
<dbReference type="EMBL" id="QNUX01000007">
    <property type="protein sequence ID" value="RBN50306.1"/>
    <property type="molecule type" value="Genomic_DNA"/>
</dbReference>
<gene>
    <name evidence="3" type="ORF">DR980_09330</name>
</gene>
<feature type="domain" description="Galactosyltransferase C-terminal" evidence="2">
    <location>
        <begin position="129"/>
        <end position="194"/>
    </location>
</feature>
<dbReference type="GO" id="GO:0016740">
    <property type="term" value="F:transferase activity"/>
    <property type="evidence" value="ECO:0007669"/>
    <property type="project" value="UniProtKB-KW"/>
</dbReference>
<name>A0A366AZZ2_9FLAO</name>
<dbReference type="PANTHER" id="PTHR43685">
    <property type="entry name" value="GLYCOSYLTRANSFERASE"/>
    <property type="match status" value="1"/>
</dbReference>
<dbReference type="InterPro" id="IPR029044">
    <property type="entry name" value="Nucleotide-diphossugar_trans"/>
</dbReference>
<keyword evidence="1" id="KW-0808">Transferase</keyword>
<dbReference type="Gene3D" id="3.90.550.10">
    <property type="entry name" value="Spore Coat Polysaccharide Biosynthesis Protein SpsA, Chain A"/>
    <property type="match status" value="1"/>
</dbReference>
<dbReference type="RefSeq" id="WP_113635368.1">
    <property type="nucleotide sequence ID" value="NZ_QNUX01000007.1"/>
</dbReference>
<dbReference type="SUPFAM" id="SSF53448">
    <property type="entry name" value="Nucleotide-diphospho-sugar transferases"/>
    <property type="match status" value="1"/>
</dbReference>
<dbReference type="OrthoDB" id="6717394at2"/>
<dbReference type="InterPro" id="IPR027791">
    <property type="entry name" value="Galactosyl_T_C"/>
</dbReference>
<protein>
    <recommendedName>
        <fullName evidence="2">Galactosyltransferase C-terminal domain-containing protein</fullName>
    </recommendedName>
</protein>
<dbReference type="Pfam" id="PF02709">
    <property type="entry name" value="Glyco_transf_7C"/>
    <property type="match status" value="1"/>
</dbReference>
<sequence length="354" mass="41969">MITLVFTYRNRSIHIVKRCLQSLKEQSNLNFQVVLVNYGSTTIYTQQIEKLLENFHFVTAINCEVSKQLWNKSKAINIALKKCETSHFFVGDIDMIFRNDFIEKLNWLKSDNEAIYFQVGFLSESESKLDKSFDNYKIKHKTNEEATGMTLYPTKLLKKISGYDEFYHGWGAEDTDVHCRLRNAGIKVNFFDKTILLLHQWHPRSYRSMESIAPFHSSLEQINHQYIQKIVQNKMVLANTIFDWGLIPNSMDFTSNVIQSFQMTNQESEVNAMLYGLWDNYKGHYLIIDIKPHSEYKSVKNSIKKIIKKKHFVFYDFQSLNDLILIHLITRFRNQYYEYEWDKVINTIQLKIVL</sequence>
<dbReference type="InterPro" id="IPR050834">
    <property type="entry name" value="Glycosyltransf_2"/>
</dbReference>